<dbReference type="InterPro" id="IPR000477">
    <property type="entry name" value="RT_dom"/>
</dbReference>
<evidence type="ECO:0000313" key="5">
    <source>
        <dbReference type="EMBL" id="KXH38862.1"/>
    </source>
</evidence>
<evidence type="ECO:0000256" key="3">
    <source>
        <dbReference type="SAM" id="MobiDB-lite"/>
    </source>
</evidence>
<dbReference type="InterPro" id="IPR043502">
    <property type="entry name" value="DNA/RNA_pol_sf"/>
</dbReference>
<evidence type="ECO:0000256" key="1">
    <source>
        <dbReference type="ARBA" id="ARBA00004173"/>
    </source>
</evidence>
<dbReference type="Pfam" id="PF00078">
    <property type="entry name" value="RVT_1"/>
    <property type="match status" value="1"/>
</dbReference>
<reference evidence="5 6" key="1">
    <citation type="submission" date="2014-02" db="EMBL/GenBank/DDBJ databases">
        <title>The genome sequence of Colletotrichum nymphaeae SA-01.</title>
        <authorList>
            <person name="Baroncelli R."/>
            <person name="Thon M.R."/>
        </authorList>
    </citation>
    <scope>NUCLEOTIDE SEQUENCE [LARGE SCALE GENOMIC DNA]</scope>
    <source>
        <strain evidence="5 6">SA-01</strain>
    </source>
</reference>
<dbReference type="SUPFAM" id="SSF56672">
    <property type="entry name" value="DNA/RNA polymerases"/>
    <property type="match status" value="1"/>
</dbReference>
<feature type="compositionally biased region" description="Acidic residues" evidence="3">
    <location>
        <begin position="180"/>
        <end position="191"/>
    </location>
</feature>
<proteinExistence type="predicted"/>
<keyword evidence="5" id="KW-0548">Nucleotidyltransferase</keyword>
<dbReference type="Proteomes" id="UP000070054">
    <property type="component" value="Unassembled WGS sequence"/>
</dbReference>
<keyword evidence="5" id="KW-0808">Transferase</keyword>
<dbReference type="PANTHER" id="PTHR33481">
    <property type="entry name" value="REVERSE TRANSCRIPTASE"/>
    <property type="match status" value="1"/>
</dbReference>
<protein>
    <submittedName>
        <fullName evidence="5">Reverse transcriptase</fullName>
    </submittedName>
</protein>
<evidence type="ECO:0000313" key="6">
    <source>
        <dbReference type="Proteomes" id="UP000070054"/>
    </source>
</evidence>
<keyword evidence="2" id="KW-0496">Mitochondrion</keyword>
<dbReference type="GO" id="GO:0003964">
    <property type="term" value="F:RNA-directed DNA polymerase activity"/>
    <property type="evidence" value="ECO:0007669"/>
    <property type="project" value="UniProtKB-KW"/>
</dbReference>
<dbReference type="PANTHER" id="PTHR33481:SF1">
    <property type="entry name" value="ENDONUCLEASE_EXONUCLEASE_PHOSPHATASE DOMAIN-CONTAINING PROTEIN-RELATED"/>
    <property type="match status" value="1"/>
</dbReference>
<evidence type="ECO:0000256" key="2">
    <source>
        <dbReference type="ARBA" id="ARBA00023128"/>
    </source>
</evidence>
<feature type="region of interest" description="Disordered" evidence="3">
    <location>
        <begin position="165"/>
        <end position="191"/>
    </location>
</feature>
<feature type="domain" description="Reverse transcriptase" evidence="4">
    <location>
        <begin position="1"/>
        <end position="145"/>
    </location>
</feature>
<organism evidence="5 6">
    <name type="scientific">Colletotrichum nymphaeae SA-01</name>
    <dbReference type="NCBI Taxonomy" id="1460502"/>
    <lineage>
        <taxon>Eukaryota</taxon>
        <taxon>Fungi</taxon>
        <taxon>Dikarya</taxon>
        <taxon>Ascomycota</taxon>
        <taxon>Pezizomycotina</taxon>
        <taxon>Sordariomycetes</taxon>
        <taxon>Hypocreomycetidae</taxon>
        <taxon>Glomerellales</taxon>
        <taxon>Glomerellaceae</taxon>
        <taxon>Colletotrichum</taxon>
        <taxon>Colletotrichum acutatum species complex</taxon>
    </lineage>
</organism>
<evidence type="ECO:0000259" key="4">
    <source>
        <dbReference type="PROSITE" id="PS50878"/>
    </source>
</evidence>
<keyword evidence="6" id="KW-1185">Reference proteome</keyword>
<dbReference type="AlphaFoldDB" id="A0A135SSH6"/>
<sequence length="581" mass="66873">MRAMGIPEWLLALIISFFSDRKTRLRMPYLHVHIVSTKFYVDIGIPQGSPLSPILFTFFAARIIDMFDEVDPKKERVFALSYVDDTYIVVTSKEYATNCKLIEKWHQRVLEWAAPRGINFSPAKYSVMHFRKPGDRGEPYEGVPNIPNMTKDSLVKERLTKRKKRAVLRKKRKDPAARNDDDDEEEEEEEEKLGGLRILGIQVDHKLTCADHIDSRKVEAKMNSLRRLHQSTSGPVLHQMRKAYLTGVRSIISYGCPAWFLFGDSHMMKYHLTQALVDRLHSLQTQCLRMVAGAFSSTPGAVLQKELNIEPITVHLQRLATCQRVRAIDGDDPGLMESLHNRFYSRHKSDKFDKQPYRVAYYYARAVASEVGIEYDHTTRTRNLKRPDFCRLDLMHRKTAITKYVQRQSTLFCAELWRDYCEQRQMSKSRADFNRTPVAVKGKGGKESLNIHKDLTHAQSSILIQCRTGHIGLNSYLSWRKCPDVVTKMCPCRTGEHTVGHLFYACPDLQEQRSQLPLKDFRGGKRTRNGMCTLEGLLTEGAAQASRWAINHFGIQQFTWTSNHADFASFKDMVHAHQGGF</sequence>
<keyword evidence="5" id="KW-0695">RNA-directed DNA polymerase</keyword>
<comment type="caution">
    <text evidence="5">The sequence shown here is derived from an EMBL/GenBank/DDBJ whole genome shotgun (WGS) entry which is preliminary data.</text>
</comment>
<dbReference type="EMBL" id="JEMN01001384">
    <property type="protein sequence ID" value="KXH38862.1"/>
    <property type="molecule type" value="Genomic_DNA"/>
</dbReference>
<gene>
    <name evidence="5" type="ORF">CNYM01_11351</name>
</gene>
<dbReference type="GO" id="GO:0005739">
    <property type="term" value="C:mitochondrion"/>
    <property type="evidence" value="ECO:0007669"/>
    <property type="project" value="UniProtKB-SubCell"/>
</dbReference>
<accession>A0A135SSH6</accession>
<dbReference type="PROSITE" id="PS50878">
    <property type="entry name" value="RT_POL"/>
    <property type="match status" value="1"/>
</dbReference>
<dbReference type="OrthoDB" id="4842715at2759"/>
<comment type="subcellular location">
    <subcellularLocation>
        <location evidence="1">Mitochondrion</location>
    </subcellularLocation>
</comment>
<name>A0A135SSH6_9PEZI</name>